<accession>A0ACB8VTH6</accession>
<protein>
    <submittedName>
        <fullName evidence="1">Uncharacterized protein</fullName>
    </submittedName>
</protein>
<reference evidence="1" key="1">
    <citation type="submission" date="2022-04" db="EMBL/GenBank/DDBJ databases">
        <title>Jade perch genome.</title>
        <authorList>
            <person name="Chao B."/>
        </authorList>
    </citation>
    <scope>NUCLEOTIDE SEQUENCE</scope>
    <source>
        <strain evidence="1">CB-2022</strain>
    </source>
</reference>
<comment type="caution">
    <text evidence="1">The sequence shown here is derived from an EMBL/GenBank/DDBJ whole genome shotgun (WGS) entry which is preliminary data.</text>
</comment>
<dbReference type="Proteomes" id="UP000831701">
    <property type="component" value="Chromosome 18"/>
</dbReference>
<proteinExistence type="predicted"/>
<dbReference type="EMBL" id="CM041548">
    <property type="protein sequence ID" value="KAI3358704.1"/>
    <property type="molecule type" value="Genomic_DNA"/>
</dbReference>
<name>A0ACB8VTH6_9TELE</name>
<sequence length="45" mass="5321">MVTVMTPWSFHRILMGSSGSRCTKRWRSIESGTTRMRNSPERYSR</sequence>
<evidence type="ECO:0000313" key="1">
    <source>
        <dbReference type="EMBL" id="KAI3358704.1"/>
    </source>
</evidence>
<evidence type="ECO:0000313" key="2">
    <source>
        <dbReference type="Proteomes" id="UP000831701"/>
    </source>
</evidence>
<keyword evidence="2" id="KW-1185">Reference proteome</keyword>
<organism evidence="1 2">
    <name type="scientific">Scortum barcoo</name>
    <name type="common">barcoo grunter</name>
    <dbReference type="NCBI Taxonomy" id="214431"/>
    <lineage>
        <taxon>Eukaryota</taxon>
        <taxon>Metazoa</taxon>
        <taxon>Chordata</taxon>
        <taxon>Craniata</taxon>
        <taxon>Vertebrata</taxon>
        <taxon>Euteleostomi</taxon>
        <taxon>Actinopterygii</taxon>
        <taxon>Neopterygii</taxon>
        <taxon>Teleostei</taxon>
        <taxon>Neoteleostei</taxon>
        <taxon>Acanthomorphata</taxon>
        <taxon>Eupercaria</taxon>
        <taxon>Centrarchiformes</taxon>
        <taxon>Terapontoidei</taxon>
        <taxon>Terapontidae</taxon>
        <taxon>Scortum</taxon>
    </lineage>
</organism>
<feature type="non-terminal residue" evidence="1">
    <location>
        <position position="45"/>
    </location>
</feature>
<gene>
    <name evidence="1" type="ORF">L3Q82_015112</name>
</gene>